<dbReference type="PANTHER" id="PTHR12277">
    <property type="entry name" value="ALPHA/BETA HYDROLASE DOMAIN-CONTAINING PROTEIN"/>
    <property type="match status" value="1"/>
</dbReference>
<evidence type="ECO:0000313" key="3">
    <source>
        <dbReference type="Proteomes" id="UP000267821"/>
    </source>
</evidence>
<keyword evidence="1" id="KW-0472">Membrane</keyword>
<dbReference type="PANTHER" id="PTHR12277:SF64">
    <property type="entry name" value="SUPERFAMILY HYDROLASE, PUTATIVE (AFU_ORTHOLOGUE AFUA_3G01760)-RELATED"/>
    <property type="match status" value="1"/>
</dbReference>
<organism evidence="2 3">
    <name type="scientific">Terfezia boudieri ATCC MYA-4762</name>
    <dbReference type="NCBI Taxonomy" id="1051890"/>
    <lineage>
        <taxon>Eukaryota</taxon>
        <taxon>Fungi</taxon>
        <taxon>Dikarya</taxon>
        <taxon>Ascomycota</taxon>
        <taxon>Pezizomycotina</taxon>
        <taxon>Pezizomycetes</taxon>
        <taxon>Pezizales</taxon>
        <taxon>Pezizaceae</taxon>
        <taxon>Terfezia</taxon>
    </lineage>
</organism>
<accession>A0A3N4LES1</accession>
<dbReference type="STRING" id="1051890.A0A3N4LES1"/>
<dbReference type="SUPFAM" id="SSF53474">
    <property type="entry name" value="alpha/beta-Hydrolases"/>
    <property type="match status" value="1"/>
</dbReference>
<dbReference type="InterPro" id="IPR029058">
    <property type="entry name" value="AB_hydrolase_fold"/>
</dbReference>
<protein>
    <recommendedName>
        <fullName evidence="4">Alpha/beta-hydrolase</fullName>
    </recommendedName>
</protein>
<dbReference type="OrthoDB" id="10249433at2759"/>
<evidence type="ECO:0000256" key="1">
    <source>
        <dbReference type="SAM" id="Phobius"/>
    </source>
</evidence>
<dbReference type="GO" id="GO:0016020">
    <property type="term" value="C:membrane"/>
    <property type="evidence" value="ECO:0007669"/>
    <property type="project" value="TreeGrafter"/>
</dbReference>
<keyword evidence="1" id="KW-1133">Transmembrane helix</keyword>
<dbReference type="EMBL" id="ML121560">
    <property type="protein sequence ID" value="RPB21387.1"/>
    <property type="molecule type" value="Genomic_DNA"/>
</dbReference>
<dbReference type="AlphaFoldDB" id="A0A3N4LES1"/>
<reference evidence="2 3" key="1">
    <citation type="journal article" date="2018" name="Nat. Ecol. Evol.">
        <title>Pezizomycetes genomes reveal the molecular basis of ectomycorrhizal truffle lifestyle.</title>
        <authorList>
            <person name="Murat C."/>
            <person name="Payen T."/>
            <person name="Noel B."/>
            <person name="Kuo A."/>
            <person name="Morin E."/>
            <person name="Chen J."/>
            <person name="Kohler A."/>
            <person name="Krizsan K."/>
            <person name="Balestrini R."/>
            <person name="Da Silva C."/>
            <person name="Montanini B."/>
            <person name="Hainaut M."/>
            <person name="Levati E."/>
            <person name="Barry K.W."/>
            <person name="Belfiori B."/>
            <person name="Cichocki N."/>
            <person name="Clum A."/>
            <person name="Dockter R.B."/>
            <person name="Fauchery L."/>
            <person name="Guy J."/>
            <person name="Iotti M."/>
            <person name="Le Tacon F."/>
            <person name="Lindquist E.A."/>
            <person name="Lipzen A."/>
            <person name="Malagnac F."/>
            <person name="Mello A."/>
            <person name="Molinier V."/>
            <person name="Miyauchi S."/>
            <person name="Poulain J."/>
            <person name="Riccioni C."/>
            <person name="Rubini A."/>
            <person name="Sitrit Y."/>
            <person name="Splivallo R."/>
            <person name="Traeger S."/>
            <person name="Wang M."/>
            <person name="Zifcakova L."/>
            <person name="Wipf D."/>
            <person name="Zambonelli A."/>
            <person name="Paolocci F."/>
            <person name="Nowrousian M."/>
            <person name="Ottonello S."/>
            <person name="Baldrian P."/>
            <person name="Spatafora J.W."/>
            <person name="Henrissat B."/>
            <person name="Nagy L.G."/>
            <person name="Aury J.M."/>
            <person name="Wincker P."/>
            <person name="Grigoriev I.V."/>
            <person name="Bonfante P."/>
            <person name="Martin F.M."/>
        </authorList>
    </citation>
    <scope>NUCLEOTIDE SEQUENCE [LARGE SCALE GENOMIC DNA]</scope>
    <source>
        <strain evidence="2 3">ATCC MYA-4762</strain>
    </source>
</reference>
<dbReference type="GO" id="GO:0008474">
    <property type="term" value="F:palmitoyl-(protein) hydrolase activity"/>
    <property type="evidence" value="ECO:0007669"/>
    <property type="project" value="TreeGrafter"/>
</dbReference>
<sequence length="398" mass="44399">MQCRKLSTDVLSRIHPVILSPLVFAGLLVTLWVYKCLMMIIFQNNIIYMPGVPLGARRERIDDYAGMCSGIKWKEVQILTSDGHLLRGAVAEVRVRNEITRELGAAGKPHRRRVIIVYFQGNASSTPPRLPILSSILSGLSRTPLSLQPQVQEVVYTAVVPAYRGYWTSTGKPSQRGIEEDGRAIFKFLETGGYKTQYPSTPPEPSGIFPEIDGDLDEKVELIIWGQSIGANIAMTTLANHVTERSSNQPSPAQPTERLPTPAAIILETPFLSIPEMLIELYPQKWLPYRYLTPFLRNWWDMHDAAKKLKTAGYSPGRISILIAEKDELVGGAQGEKIDALLRSYFGGEGKNGQKKLRKVMVKGALHVECLLKDQGRREVIETIQAVGEGSSREFGFR</sequence>
<name>A0A3N4LES1_9PEZI</name>
<keyword evidence="1" id="KW-0812">Transmembrane</keyword>
<dbReference type="Proteomes" id="UP000267821">
    <property type="component" value="Unassembled WGS sequence"/>
</dbReference>
<gene>
    <name evidence="2" type="ORF">L211DRAFT_790594</name>
</gene>
<evidence type="ECO:0000313" key="2">
    <source>
        <dbReference type="EMBL" id="RPB21387.1"/>
    </source>
</evidence>
<dbReference type="Gene3D" id="3.40.50.1820">
    <property type="entry name" value="alpha/beta hydrolase"/>
    <property type="match status" value="1"/>
</dbReference>
<proteinExistence type="predicted"/>
<dbReference type="InParanoid" id="A0A3N4LES1"/>
<feature type="transmembrane region" description="Helical" evidence="1">
    <location>
        <begin position="14"/>
        <end position="34"/>
    </location>
</feature>
<keyword evidence="3" id="KW-1185">Reference proteome</keyword>
<evidence type="ECO:0008006" key="4">
    <source>
        <dbReference type="Google" id="ProtNLM"/>
    </source>
</evidence>